<name>A0A2C6KK97_9APIC</name>
<comment type="caution">
    <text evidence="1">The sequence shown here is derived from an EMBL/GenBank/DDBJ whole genome shotgun (WGS) entry which is preliminary data.</text>
</comment>
<reference evidence="1 2" key="1">
    <citation type="journal article" date="2017" name="Int. J. Parasitol.">
        <title>The genome of the protozoan parasite Cystoisospora suis and a reverse vaccinology approach to identify vaccine candidates.</title>
        <authorList>
            <person name="Palmieri N."/>
            <person name="Shrestha A."/>
            <person name="Ruttkowski B."/>
            <person name="Beck T."/>
            <person name="Vogl C."/>
            <person name="Tomley F."/>
            <person name="Blake D.P."/>
            <person name="Joachim A."/>
        </authorList>
    </citation>
    <scope>NUCLEOTIDE SEQUENCE [LARGE SCALE GENOMIC DNA]</scope>
    <source>
        <strain evidence="1 2">Wien I</strain>
    </source>
</reference>
<proteinExistence type="predicted"/>
<dbReference type="RefSeq" id="XP_067918630.1">
    <property type="nucleotide sequence ID" value="XM_068069395.1"/>
</dbReference>
<protein>
    <submittedName>
        <fullName evidence="1">Uncharacterized protein</fullName>
    </submittedName>
</protein>
<dbReference type="VEuPathDB" id="ToxoDB:CSUI_009279"/>
<sequence length="75" mass="8297">RKREPWKAAACTTAPVRYPVSSRRMTDDAQPVPCLATAGRGPGLARAVREGDSFLTFPGKEEIHHVLASRPFLFF</sequence>
<evidence type="ECO:0000313" key="2">
    <source>
        <dbReference type="Proteomes" id="UP000221165"/>
    </source>
</evidence>
<dbReference type="GeneID" id="94432606"/>
<accession>A0A2C6KK97</accession>
<organism evidence="1 2">
    <name type="scientific">Cystoisospora suis</name>
    <dbReference type="NCBI Taxonomy" id="483139"/>
    <lineage>
        <taxon>Eukaryota</taxon>
        <taxon>Sar</taxon>
        <taxon>Alveolata</taxon>
        <taxon>Apicomplexa</taxon>
        <taxon>Conoidasida</taxon>
        <taxon>Coccidia</taxon>
        <taxon>Eucoccidiorida</taxon>
        <taxon>Eimeriorina</taxon>
        <taxon>Sarcocystidae</taxon>
        <taxon>Cystoisospora</taxon>
    </lineage>
</organism>
<dbReference type="EMBL" id="MIGC01005487">
    <property type="protein sequence ID" value="PHJ16905.1"/>
    <property type="molecule type" value="Genomic_DNA"/>
</dbReference>
<feature type="non-terminal residue" evidence="1">
    <location>
        <position position="1"/>
    </location>
</feature>
<evidence type="ECO:0000313" key="1">
    <source>
        <dbReference type="EMBL" id="PHJ16905.1"/>
    </source>
</evidence>
<keyword evidence="2" id="KW-1185">Reference proteome</keyword>
<dbReference type="AlphaFoldDB" id="A0A2C6KK97"/>
<dbReference type="Proteomes" id="UP000221165">
    <property type="component" value="Unassembled WGS sequence"/>
</dbReference>
<gene>
    <name evidence="1" type="ORF">CSUI_009279</name>
</gene>